<evidence type="ECO:0000313" key="2">
    <source>
        <dbReference type="EMBL" id="RFU35324.1"/>
    </source>
</evidence>
<dbReference type="AlphaFoldDB" id="A0A3E2HPP3"/>
<comment type="caution">
    <text evidence="2">The sequence shown here is derived from an EMBL/GenBank/DDBJ whole genome shotgun (WGS) entry which is preliminary data.</text>
</comment>
<evidence type="ECO:0000256" key="1">
    <source>
        <dbReference type="SAM" id="MobiDB-lite"/>
    </source>
</evidence>
<dbReference type="Proteomes" id="UP000258309">
    <property type="component" value="Unassembled WGS sequence"/>
</dbReference>
<gene>
    <name evidence="2" type="ORF">B7463_g941</name>
</gene>
<organism evidence="2 3">
    <name type="scientific">Scytalidium lignicola</name>
    <name type="common">Hyphomycete</name>
    <dbReference type="NCBI Taxonomy" id="5539"/>
    <lineage>
        <taxon>Eukaryota</taxon>
        <taxon>Fungi</taxon>
        <taxon>Dikarya</taxon>
        <taxon>Ascomycota</taxon>
        <taxon>Pezizomycotina</taxon>
        <taxon>Leotiomycetes</taxon>
        <taxon>Leotiomycetes incertae sedis</taxon>
        <taxon>Scytalidium</taxon>
    </lineage>
</organism>
<evidence type="ECO:0000313" key="3">
    <source>
        <dbReference type="Proteomes" id="UP000258309"/>
    </source>
</evidence>
<protein>
    <submittedName>
        <fullName evidence="2">Uncharacterized protein</fullName>
    </submittedName>
</protein>
<reference evidence="2 3" key="1">
    <citation type="submission" date="2018-05" db="EMBL/GenBank/DDBJ databases">
        <title>Draft genome sequence of Scytalidium lignicola DSM 105466, a ubiquitous saprotrophic fungus.</title>
        <authorList>
            <person name="Buettner E."/>
            <person name="Gebauer A.M."/>
            <person name="Hofrichter M."/>
            <person name="Liers C."/>
            <person name="Kellner H."/>
        </authorList>
    </citation>
    <scope>NUCLEOTIDE SEQUENCE [LARGE SCALE GENOMIC DNA]</scope>
    <source>
        <strain evidence="2 3">DSM 105466</strain>
    </source>
</reference>
<feature type="non-terminal residue" evidence="2">
    <location>
        <position position="184"/>
    </location>
</feature>
<dbReference type="OrthoDB" id="10624778at2759"/>
<feature type="compositionally biased region" description="Polar residues" evidence="1">
    <location>
        <begin position="102"/>
        <end position="119"/>
    </location>
</feature>
<proteinExistence type="predicted"/>
<feature type="non-terminal residue" evidence="2">
    <location>
        <position position="1"/>
    </location>
</feature>
<dbReference type="EMBL" id="NCSJ02000009">
    <property type="protein sequence ID" value="RFU35324.1"/>
    <property type="molecule type" value="Genomic_DNA"/>
</dbReference>
<feature type="compositionally biased region" description="Low complexity" evidence="1">
    <location>
        <begin position="82"/>
        <end position="101"/>
    </location>
</feature>
<name>A0A3E2HPP3_SCYLI</name>
<sequence>MLLRTALSAYTAHKVAENNANPNAPRQYYTAVDVPVGLTGRFSRRAYRRDVVYDSYPAPAPYYAPPQQPQVIYQGPLPPPQQQVYYAPQPQQSYPQGPAYGNPSQANQSYPPQYGSSQREIQDSRQPSRQERVHHEPPAEMIRAQYSPEPPSYQNSTSPHESLPPWSDRDVKAVYGPGNQATRQ</sequence>
<keyword evidence="3" id="KW-1185">Reference proteome</keyword>
<accession>A0A3E2HPP3</accession>
<feature type="compositionally biased region" description="Basic and acidic residues" evidence="1">
    <location>
        <begin position="120"/>
        <end position="138"/>
    </location>
</feature>
<feature type="region of interest" description="Disordered" evidence="1">
    <location>
        <begin position="67"/>
        <end position="184"/>
    </location>
</feature>